<dbReference type="EMBL" id="LAZR01005001">
    <property type="protein sequence ID" value="KKN03751.1"/>
    <property type="molecule type" value="Genomic_DNA"/>
</dbReference>
<name>A0A0F9PRK6_9ZZZZ</name>
<proteinExistence type="predicted"/>
<gene>
    <name evidence="1" type="ORF">LCGC14_1104660</name>
</gene>
<evidence type="ECO:0000313" key="1">
    <source>
        <dbReference type="EMBL" id="KKN03751.1"/>
    </source>
</evidence>
<sequence>FGPNIKFSTRKSQLEGDKMIKAMREGERKGLRKQFDYEMVHILKPMTKKFRSKPRTFKETEKFFRQVEEMFREWTKEYLVQRLSG</sequence>
<accession>A0A0F9PRK6</accession>
<dbReference type="AlphaFoldDB" id="A0A0F9PRK6"/>
<comment type="caution">
    <text evidence="1">The sequence shown here is derived from an EMBL/GenBank/DDBJ whole genome shotgun (WGS) entry which is preliminary data.</text>
</comment>
<protein>
    <submittedName>
        <fullName evidence="1">Uncharacterized protein</fullName>
    </submittedName>
</protein>
<feature type="non-terminal residue" evidence="1">
    <location>
        <position position="1"/>
    </location>
</feature>
<organism evidence="1">
    <name type="scientific">marine sediment metagenome</name>
    <dbReference type="NCBI Taxonomy" id="412755"/>
    <lineage>
        <taxon>unclassified sequences</taxon>
        <taxon>metagenomes</taxon>
        <taxon>ecological metagenomes</taxon>
    </lineage>
</organism>
<reference evidence="1" key="1">
    <citation type="journal article" date="2015" name="Nature">
        <title>Complex archaea that bridge the gap between prokaryotes and eukaryotes.</title>
        <authorList>
            <person name="Spang A."/>
            <person name="Saw J.H."/>
            <person name="Jorgensen S.L."/>
            <person name="Zaremba-Niedzwiedzka K."/>
            <person name="Martijn J."/>
            <person name="Lind A.E."/>
            <person name="van Eijk R."/>
            <person name="Schleper C."/>
            <person name="Guy L."/>
            <person name="Ettema T.J."/>
        </authorList>
    </citation>
    <scope>NUCLEOTIDE SEQUENCE</scope>
</reference>